<evidence type="ECO:0000256" key="5">
    <source>
        <dbReference type="ARBA" id="ARBA00022692"/>
    </source>
</evidence>
<keyword evidence="8 9" id="KW-0472">Membrane</keyword>
<feature type="transmembrane region" description="Helical" evidence="9">
    <location>
        <begin position="182"/>
        <end position="203"/>
    </location>
</feature>
<dbReference type="RefSeq" id="WP_136405756.1">
    <property type="nucleotide sequence ID" value="NZ_SSWX01000006.1"/>
</dbReference>
<dbReference type="GO" id="GO:0015297">
    <property type="term" value="F:antiporter activity"/>
    <property type="evidence" value="ECO:0007669"/>
    <property type="project" value="UniProtKB-KW"/>
</dbReference>
<gene>
    <name evidence="11" type="ORF">E8K88_06015</name>
</gene>
<feature type="transmembrane region" description="Helical" evidence="9">
    <location>
        <begin position="6"/>
        <end position="24"/>
    </location>
</feature>
<feature type="transmembrane region" description="Helical" evidence="9">
    <location>
        <begin position="239"/>
        <end position="257"/>
    </location>
</feature>
<feature type="transmembrane region" description="Helical" evidence="9">
    <location>
        <begin position="31"/>
        <end position="48"/>
    </location>
</feature>
<evidence type="ECO:0000256" key="8">
    <source>
        <dbReference type="ARBA" id="ARBA00023136"/>
    </source>
</evidence>
<dbReference type="Pfam" id="PF00999">
    <property type="entry name" value="Na_H_Exchanger"/>
    <property type="match status" value="1"/>
</dbReference>
<evidence type="ECO:0000256" key="3">
    <source>
        <dbReference type="ARBA" id="ARBA00022449"/>
    </source>
</evidence>
<dbReference type="AlphaFoldDB" id="A0A4S5BX59"/>
<sequence>MHISAALQLAALITAGFLAQWLAWRVRLPAIVFLLVIGLVLGPALGWLDPEAVLGELFFPIVSLGVAIILFEGAATLRLRDVRGLQGTVVRLVTLGALVTMGLLAVAAHYIAGLSWGLAALFGALTCVTGPTVIAPILRTVRPNVRIANVLRWEGIVIDPIGALLAVLVYEIVRNGQGGQSWLVFGETVLVGSVVGAVSALVLATLLRRHWIPEFLQTYGTLSFVLFTFAGANQLASESGLLAVTVMGMILANIKGLAIEEIVNFKENLSTLLISGLFIMLAARMPWPLPPGAWWMGLAILLFAQFIVRPVSVWFSTVGGGLSWRERALIAWIAPRGIVAAAVSALFALKLEQQNLAGSDYLVPLTFALIIGTVVLQSFTAGPLARYLKVLSPEPRGVLIVGANAPARAVAKALIAQGVPVRIADDDWFDVRAARMDNLPTWYGDPVSDRAEADLDLSGLGQLFAMSARRELNNLACVHYRSEFGRHAVYELAIREPGEGAANNGAAQGIQAPYLFGEQVSIAMLHERLQQGWRIKTTRITETFGKDAFFALYGQETTPLLSLDDKERLRVVAQGKPLVLKPGWLLVALVPPGQQDGAVDYSAK</sequence>
<dbReference type="PANTHER" id="PTHR32507:SF0">
    <property type="entry name" value="NA(+)_H(+) ANTIPORTER 2-RELATED"/>
    <property type="match status" value="1"/>
</dbReference>
<dbReference type="GO" id="GO:0005886">
    <property type="term" value="C:plasma membrane"/>
    <property type="evidence" value="ECO:0007669"/>
    <property type="project" value="UniProtKB-SubCell"/>
</dbReference>
<feature type="domain" description="Cation/H+ exchanger transmembrane" evidence="10">
    <location>
        <begin position="17"/>
        <end position="385"/>
    </location>
</feature>
<feature type="transmembrane region" description="Helical" evidence="9">
    <location>
        <begin position="361"/>
        <end position="379"/>
    </location>
</feature>
<accession>A0A4S5BX59</accession>
<dbReference type="OrthoDB" id="9810759at2"/>
<keyword evidence="7" id="KW-0406">Ion transport</keyword>
<feature type="transmembrane region" description="Helical" evidence="9">
    <location>
        <begin position="150"/>
        <end position="170"/>
    </location>
</feature>
<feature type="transmembrane region" description="Helical" evidence="9">
    <location>
        <begin position="215"/>
        <end position="233"/>
    </location>
</feature>
<dbReference type="Proteomes" id="UP000306236">
    <property type="component" value="Unassembled WGS sequence"/>
</dbReference>
<evidence type="ECO:0000256" key="1">
    <source>
        <dbReference type="ARBA" id="ARBA00004651"/>
    </source>
</evidence>
<keyword evidence="2" id="KW-0813">Transport</keyword>
<evidence type="ECO:0000256" key="4">
    <source>
        <dbReference type="ARBA" id="ARBA00022475"/>
    </source>
</evidence>
<feature type="transmembrane region" description="Helical" evidence="9">
    <location>
        <begin position="89"/>
        <end position="112"/>
    </location>
</feature>
<feature type="transmembrane region" description="Helical" evidence="9">
    <location>
        <begin position="54"/>
        <end position="77"/>
    </location>
</feature>
<keyword evidence="6 9" id="KW-1133">Transmembrane helix</keyword>
<comment type="caution">
    <text evidence="11">The sequence shown here is derived from an EMBL/GenBank/DDBJ whole genome shotgun (WGS) entry which is preliminary data.</text>
</comment>
<keyword evidence="3" id="KW-0050">Antiport</keyword>
<feature type="transmembrane region" description="Helical" evidence="9">
    <location>
        <begin position="118"/>
        <end position="138"/>
    </location>
</feature>
<dbReference type="InterPro" id="IPR038770">
    <property type="entry name" value="Na+/solute_symporter_sf"/>
</dbReference>
<feature type="transmembrane region" description="Helical" evidence="9">
    <location>
        <begin position="293"/>
        <end position="316"/>
    </location>
</feature>
<name>A0A4S5BX59_9BURK</name>
<dbReference type="EMBL" id="SSWX01000006">
    <property type="protein sequence ID" value="THJ34546.1"/>
    <property type="molecule type" value="Genomic_DNA"/>
</dbReference>
<dbReference type="InterPro" id="IPR006153">
    <property type="entry name" value="Cation/H_exchanger_TM"/>
</dbReference>
<dbReference type="Gene3D" id="1.20.1530.20">
    <property type="match status" value="1"/>
</dbReference>
<dbReference type="GO" id="GO:1902600">
    <property type="term" value="P:proton transmembrane transport"/>
    <property type="evidence" value="ECO:0007669"/>
    <property type="project" value="InterPro"/>
</dbReference>
<keyword evidence="5 9" id="KW-0812">Transmembrane</keyword>
<dbReference type="Gene3D" id="3.40.50.720">
    <property type="entry name" value="NAD(P)-binding Rossmann-like Domain"/>
    <property type="match status" value="1"/>
</dbReference>
<protein>
    <submittedName>
        <fullName evidence="11">Sodium:proton antiporter</fullName>
    </submittedName>
</protein>
<evidence type="ECO:0000259" key="10">
    <source>
        <dbReference type="Pfam" id="PF00999"/>
    </source>
</evidence>
<evidence type="ECO:0000256" key="9">
    <source>
        <dbReference type="SAM" id="Phobius"/>
    </source>
</evidence>
<keyword evidence="12" id="KW-1185">Reference proteome</keyword>
<evidence type="ECO:0000256" key="7">
    <source>
        <dbReference type="ARBA" id="ARBA00023065"/>
    </source>
</evidence>
<keyword evidence="4" id="KW-1003">Cell membrane</keyword>
<dbReference type="InterPro" id="IPR036291">
    <property type="entry name" value="NAD(P)-bd_dom_sf"/>
</dbReference>
<proteinExistence type="predicted"/>
<evidence type="ECO:0000256" key="2">
    <source>
        <dbReference type="ARBA" id="ARBA00022448"/>
    </source>
</evidence>
<feature type="transmembrane region" description="Helical" evidence="9">
    <location>
        <begin position="328"/>
        <end position="349"/>
    </location>
</feature>
<evidence type="ECO:0000313" key="11">
    <source>
        <dbReference type="EMBL" id="THJ34546.1"/>
    </source>
</evidence>
<dbReference type="SUPFAM" id="SSF51735">
    <property type="entry name" value="NAD(P)-binding Rossmann-fold domains"/>
    <property type="match status" value="1"/>
</dbReference>
<evidence type="ECO:0000256" key="6">
    <source>
        <dbReference type="ARBA" id="ARBA00022989"/>
    </source>
</evidence>
<organism evidence="11 12">
    <name type="scientific">Lampropedia aestuarii</name>
    <dbReference type="NCBI Taxonomy" id="2562762"/>
    <lineage>
        <taxon>Bacteria</taxon>
        <taxon>Pseudomonadati</taxon>
        <taxon>Pseudomonadota</taxon>
        <taxon>Betaproteobacteria</taxon>
        <taxon>Burkholderiales</taxon>
        <taxon>Comamonadaceae</taxon>
        <taxon>Lampropedia</taxon>
    </lineage>
</organism>
<reference evidence="11 12" key="1">
    <citation type="submission" date="2019-04" db="EMBL/GenBank/DDBJ databases">
        <title>Lampropedia sp YIM MLB12 draf genome.</title>
        <authorList>
            <person name="Wang Y.-X."/>
        </authorList>
    </citation>
    <scope>NUCLEOTIDE SEQUENCE [LARGE SCALE GENOMIC DNA]</scope>
    <source>
        <strain evidence="11 12">YIM MLB12</strain>
    </source>
</reference>
<feature type="transmembrane region" description="Helical" evidence="9">
    <location>
        <begin position="269"/>
        <end position="287"/>
    </location>
</feature>
<comment type="subcellular location">
    <subcellularLocation>
        <location evidence="1">Cell membrane</location>
        <topology evidence="1">Multi-pass membrane protein</topology>
    </subcellularLocation>
</comment>
<evidence type="ECO:0000313" key="12">
    <source>
        <dbReference type="Proteomes" id="UP000306236"/>
    </source>
</evidence>
<dbReference type="PANTHER" id="PTHR32507">
    <property type="entry name" value="NA(+)/H(+) ANTIPORTER 1"/>
    <property type="match status" value="1"/>
</dbReference>